<comment type="subcellular location">
    <subcellularLocation>
        <location evidence="1">Bacterial microcompartment</location>
    </subcellularLocation>
</comment>
<reference evidence="3" key="1">
    <citation type="submission" date="2019-08" db="EMBL/GenBank/DDBJ databases">
        <authorList>
            <person name="Kucharzyk K."/>
            <person name="Murdoch R.W."/>
            <person name="Higgins S."/>
            <person name="Loffler F."/>
        </authorList>
    </citation>
    <scope>NUCLEOTIDE SEQUENCE</scope>
</reference>
<dbReference type="GO" id="GO:0031469">
    <property type="term" value="C:bacterial microcompartment"/>
    <property type="evidence" value="ECO:0007669"/>
    <property type="project" value="UniProtKB-SubCell"/>
</dbReference>
<gene>
    <name evidence="3" type="ORF">SDC9_162022</name>
</gene>
<keyword evidence="2" id="KW-1283">Bacterial microcompartment</keyword>
<evidence type="ECO:0008006" key="4">
    <source>
        <dbReference type="Google" id="ProtNLM"/>
    </source>
</evidence>
<protein>
    <recommendedName>
        <fullName evidence="4">Ethanolamine utilization protein EutN</fullName>
    </recommendedName>
</protein>
<evidence type="ECO:0000256" key="2">
    <source>
        <dbReference type="ARBA" id="ARBA00024446"/>
    </source>
</evidence>
<dbReference type="PANTHER" id="PTHR36539:SF1">
    <property type="entry name" value="BACTERIAL MICROCOMPARTMENT SHELL VERTEX PROTEIN EUTN"/>
    <property type="match status" value="1"/>
</dbReference>
<dbReference type="PROSITE" id="PS51932">
    <property type="entry name" value="BMV"/>
    <property type="match status" value="1"/>
</dbReference>
<dbReference type="PANTHER" id="PTHR36539">
    <property type="entry name" value="ETHANOLAMINE UTILIZATION PROTEIN EUTN"/>
    <property type="match status" value="1"/>
</dbReference>
<dbReference type="InterPro" id="IPR004992">
    <property type="entry name" value="EutN_CcmL"/>
</dbReference>
<evidence type="ECO:0000256" key="1">
    <source>
        <dbReference type="ARBA" id="ARBA00024322"/>
    </source>
</evidence>
<name>A0A645FJX7_9ZZZZ</name>
<sequence length="94" mass="10108">MYTGTVIGTVVATKKYETLSGIKLLVVETIENGKPAKVIVAADATRQAGFGDFVYLIGSKEASLLFRQKLLPVDAAIAGFIDTYDVVIQKEKQA</sequence>
<proteinExistence type="predicted"/>
<dbReference type="EMBL" id="VSSQ01061340">
    <property type="protein sequence ID" value="MPN14695.1"/>
    <property type="molecule type" value="Genomic_DNA"/>
</dbReference>
<comment type="caution">
    <text evidence="3">The sequence shown here is derived from an EMBL/GenBank/DDBJ whole genome shotgun (WGS) entry which is preliminary data.</text>
</comment>
<dbReference type="Gene3D" id="2.40.50.220">
    <property type="entry name" value="EutN/Ccml"/>
    <property type="match status" value="1"/>
</dbReference>
<accession>A0A645FJX7</accession>
<dbReference type="InterPro" id="IPR036677">
    <property type="entry name" value="EutN_CcmL_sf"/>
</dbReference>
<dbReference type="SUPFAM" id="SSF159133">
    <property type="entry name" value="EutN/CcmL-like"/>
    <property type="match status" value="1"/>
</dbReference>
<organism evidence="3">
    <name type="scientific">bioreactor metagenome</name>
    <dbReference type="NCBI Taxonomy" id="1076179"/>
    <lineage>
        <taxon>unclassified sequences</taxon>
        <taxon>metagenomes</taxon>
        <taxon>ecological metagenomes</taxon>
    </lineage>
</organism>
<evidence type="ECO:0000313" key="3">
    <source>
        <dbReference type="EMBL" id="MPN14695.1"/>
    </source>
</evidence>
<dbReference type="AlphaFoldDB" id="A0A645FJX7"/>
<dbReference type="Pfam" id="PF03319">
    <property type="entry name" value="EutN_CcmL"/>
    <property type="match status" value="1"/>
</dbReference>